<dbReference type="Pfam" id="PF24883">
    <property type="entry name" value="NPHP3_N"/>
    <property type="match status" value="1"/>
</dbReference>
<proteinExistence type="predicted"/>
<evidence type="ECO:0000256" key="1">
    <source>
        <dbReference type="ARBA" id="ARBA00022737"/>
    </source>
</evidence>
<dbReference type="GeneID" id="31016055"/>
<dbReference type="Proteomes" id="UP000183809">
    <property type="component" value="Unassembled WGS sequence"/>
</dbReference>
<dbReference type="InterPro" id="IPR027417">
    <property type="entry name" value="P-loop_NTPase"/>
</dbReference>
<protein>
    <submittedName>
        <fullName evidence="3">Kinesin light chain p46822</fullName>
    </submittedName>
</protein>
<feature type="domain" description="Nephrocystin 3-like N-terminal" evidence="2">
    <location>
        <begin position="437"/>
        <end position="609"/>
    </location>
</feature>
<dbReference type="InterPro" id="IPR029058">
    <property type="entry name" value="AB_hydrolase_fold"/>
</dbReference>
<reference evidence="3 4" key="1">
    <citation type="submission" date="2016-10" db="EMBL/GenBank/DDBJ databases">
        <title>Proteomics and genomics reveal pathogen-plant mechanisms compatible with a hemibiotrophic lifestyle of Diplodia corticola.</title>
        <authorList>
            <person name="Fernandes I."/>
            <person name="De Jonge R."/>
            <person name="Van De Peer Y."/>
            <person name="Devreese B."/>
            <person name="Alves A."/>
            <person name="Esteves A.C."/>
        </authorList>
    </citation>
    <scope>NUCLEOTIDE SEQUENCE [LARGE SCALE GENOMIC DNA]</scope>
    <source>
        <strain evidence="3 4">CBS 112549</strain>
    </source>
</reference>
<gene>
    <name evidence="3" type="ORF">BKCO1_4100033</name>
</gene>
<dbReference type="SUPFAM" id="SSF52540">
    <property type="entry name" value="P-loop containing nucleoside triphosphate hydrolases"/>
    <property type="match status" value="1"/>
</dbReference>
<dbReference type="AlphaFoldDB" id="A0A1J9RHR2"/>
<dbReference type="PANTHER" id="PTHR10039:SF5">
    <property type="entry name" value="NACHT DOMAIN-CONTAINING PROTEIN"/>
    <property type="match status" value="1"/>
</dbReference>
<keyword evidence="4" id="KW-1185">Reference proteome</keyword>
<dbReference type="Gene3D" id="1.25.40.20">
    <property type="entry name" value="Ankyrin repeat-containing domain"/>
    <property type="match status" value="1"/>
</dbReference>
<dbReference type="InterPro" id="IPR056884">
    <property type="entry name" value="NPHP3-like_N"/>
</dbReference>
<dbReference type="SUPFAM" id="SSF53474">
    <property type="entry name" value="alpha/beta-Hydrolases"/>
    <property type="match status" value="1"/>
</dbReference>
<dbReference type="OrthoDB" id="427518at2759"/>
<sequence length="1187" mass="134046">MSERSKVLTYRVRQLPLEIDKAGVSTLLQRCLQAGGSLPEVHVYSLARSLASLYTSRTKTATVTIKPLPPHLQGREGWSFWTDYQGARYNIIIDLDFLDFTVLNDVRDEEHAFDCISISGLGSHPFGSWQHRGETPFMWLRDGIPEDFPGSRSIIYGYGSQVPDSSSFQRPHDIAARLVNRLRSVGFGSSQSRPVILLAHSLGGIILKEALIILAGISDQEYSFLGNLKLVIFFGVPHKGMSTSRLVTMVQGNPNEDLIRDLSPNSSYLRHVEERFNGVHTRRGFRVVSFYETKTTKTVQQQNDGKWLRTGPPTRMVDRESAIQRCSRDPEDIYSIDEDHSAMVKFFRDDVNYRCVRDCLAGVSSVVGVDFAEKLVNSAGLLAQKRTRRGRDHSTNAAPSAGSMMPECSFILAITSSLRLQMLDRRLAEITHPYQSTFGWIFRDDALGFSAWLLKGQGGYWIRGKPGSGKSTLMKHIAYHENTHQFLDKWTYPARLVKAGFFFYYRGSRIQKSFDGLIRSVLLRILEEVPELCQYIPSKCLPLPGKTNFDWSPGNLYDALRSVLEQRRMRLKICLFIDALDEFDGHLEILADFIETLIEGGCKVCFSSRPRDILQKHFGSLPGIDMQDYTEADIQSYTWGRLTSFADVLTGVRDTVHSAVVAITRKANGVFLWVKLVLDRIEQEGISSDRISTLLHQVPEELEDFYATIIERIPDEFRWEIYLTLDVMLRAREEPFLPQIFWIVKWAQCYTLGECFEKLQEEDDFLGFCHRLKERCGGLIEIAEPFNTRTRIRLIHETVREFVGGPGFQELMVGRAALFRAQNGYTELAKLYLAALRFPSNVKIETHAYGLTEMCMLYCHLAESTTGVCQSQLIDALQPDDFANVASTARSVACVDNDGTHIKDIPVCPTSAIGFAVSSGLLIYMQQKLGHGDTSDTMIEEALHAVVQIVKNLQRHKWRLWDKDAPPDHHQMARLLLEAPGKSHYLGATAFGSLFLNQSGTDGFAYANQAFLAIGQYHDSKSILDLARLFLSNGQDANMELTEESRFAVGRCGNPRGPKPLHLAVNKMAELLLSYNAEINATDREGRTPLDAAIKRLVVGWLFIPDKVTTTASEEHIDMLMGEGACITQAGLRFYPLCVDIFTNSGRDIQGLLELPRRYRGLSWGFADWQESHFGVEMITVEDWTLR</sequence>
<dbReference type="EMBL" id="MNUE01000041">
    <property type="protein sequence ID" value="OJD32091.1"/>
    <property type="molecule type" value="Genomic_DNA"/>
</dbReference>
<evidence type="ECO:0000259" key="2">
    <source>
        <dbReference type="Pfam" id="PF24883"/>
    </source>
</evidence>
<name>A0A1J9RHR2_9PEZI</name>
<organism evidence="3 4">
    <name type="scientific">Diplodia corticola</name>
    <dbReference type="NCBI Taxonomy" id="236234"/>
    <lineage>
        <taxon>Eukaryota</taxon>
        <taxon>Fungi</taxon>
        <taxon>Dikarya</taxon>
        <taxon>Ascomycota</taxon>
        <taxon>Pezizomycotina</taxon>
        <taxon>Dothideomycetes</taxon>
        <taxon>Dothideomycetes incertae sedis</taxon>
        <taxon>Botryosphaeriales</taxon>
        <taxon>Botryosphaeriaceae</taxon>
        <taxon>Diplodia</taxon>
    </lineage>
</organism>
<dbReference type="Pfam" id="PF00023">
    <property type="entry name" value="Ank"/>
    <property type="match status" value="1"/>
</dbReference>
<keyword evidence="1" id="KW-0677">Repeat</keyword>
<dbReference type="InterPro" id="IPR002110">
    <property type="entry name" value="Ankyrin_rpt"/>
</dbReference>
<evidence type="ECO:0000313" key="4">
    <source>
        <dbReference type="Proteomes" id="UP000183809"/>
    </source>
</evidence>
<dbReference type="Gene3D" id="3.40.50.300">
    <property type="entry name" value="P-loop containing nucleotide triphosphate hydrolases"/>
    <property type="match status" value="1"/>
</dbReference>
<dbReference type="SUPFAM" id="SSF48403">
    <property type="entry name" value="Ankyrin repeat"/>
    <property type="match status" value="1"/>
</dbReference>
<comment type="caution">
    <text evidence="3">The sequence shown here is derived from an EMBL/GenBank/DDBJ whole genome shotgun (WGS) entry which is preliminary data.</text>
</comment>
<evidence type="ECO:0000313" key="3">
    <source>
        <dbReference type="EMBL" id="OJD32091.1"/>
    </source>
</evidence>
<dbReference type="InterPro" id="IPR036770">
    <property type="entry name" value="Ankyrin_rpt-contain_sf"/>
</dbReference>
<accession>A0A1J9RHR2</accession>
<dbReference type="RefSeq" id="XP_020128351.1">
    <property type="nucleotide sequence ID" value="XM_020275794.1"/>
</dbReference>
<dbReference type="PANTHER" id="PTHR10039">
    <property type="entry name" value="AMELOGENIN"/>
    <property type="match status" value="1"/>
</dbReference>
<dbReference type="Gene3D" id="3.40.50.1820">
    <property type="entry name" value="alpha/beta hydrolase"/>
    <property type="match status" value="1"/>
</dbReference>